<dbReference type="PIRSF" id="PIRSF010260">
    <property type="entry name" value="UCP010260"/>
    <property type="match status" value="1"/>
</dbReference>
<feature type="domain" description="DUF1990" evidence="2">
    <location>
        <begin position="24"/>
        <end position="166"/>
    </location>
</feature>
<dbReference type="EMBL" id="LT629695">
    <property type="protein sequence ID" value="SDH41539.1"/>
    <property type="molecule type" value="Genomic_DNA"/>
</dbReference>
<dbReference type="Pfam" id="PF09348">
    <property type="entry name" value="DUF1990"/>
    <property type="match status" value="1"/>
</dbReference>
<dbReference type="STRING" id="399736.SAMN04489720_1195"/>
<dbReference type="PANTHER" id="PTHR34202:SF1">
    <property type="entry name" value="UPF0548 PROTEIN"/>
    <property type="match status" value="1"/>
</dbReference>
<dbReference type="Proteomes" id="UP000198822">
    <property type="component" value="Chromosome I"/>
</dbReference>
<keyword evidence="4" id="KW-1185">Reference proteome</keyword>
<feature type="region of interest" description="Disordered" evidence="1">
    <location>
        <begin position="1"/>
        <end position="25"/>
    </location>
</feature>
<protein>
    <submittedName>
        <fullName evidence="3">Uncharacterized protein, UPF0548 family</fullName>
    </submittedName>
</protein>
<dbReference type="PANTHER" id="PTHR34202">
    <property type="entry name" value="UPF0548 PROTEIN"/>
    <property type="match status" value="1"/>
</dbReference>
<name>A0A1G8C8C0_9MICO</name>
<evidence type="ECO:0000256" key="1">
    <source>
        <dbReference type="SAM" id="MobiDB-lite"/>
    </source>
</evidence>
<sequence>MMLDALARTGPAASSTQPASAAWAPPDGWRAIERTAVVGGAEDWSRLRDAVLHWVVKRRSGFAIPPGPATAGERLLVTARVGPVVVREPIEVVEVVDEPTRAGFAYATLAGHPVASEEAFVVHVDGDAVVLTVRALTRAAPSGPWRAAFPALRAVQEVALRRYLRALR</sequence>
<evidence type="ECO:0000313" key="3">
    <source>
        <dbReference type="EMBL" id="SDH41539.1"/>
    </source>
</evidence>
<dbReference type="RefSeq" id="WP_231945180.1">
    <property type="nucleotide sequence ID" value="NZ_LT629695.1"/>
</dbReference>
<accession>A0A1G8C8C0</accession>
<evidence type="ECO:0000313" key="4">
    <source>
        <dbReference type="Proteomes" id="UP000198822"/>
    </source>
</evidence>
<dbReference type="InterPro" id="IPR014457">
    <property type="entry name" value="UCP010260"/>
</dbReference>
<evidence type="ECO:0000259" key="2">
    <source>
        <dbReference type="Pfam" id="PF09348"/>
    </source>
</evidence>
<gene>
    <name evidence="3" type="ORF">SAMN04489720_1195</name>
</gene>
<organism evidence="3 4">
    <name type="scientific">Agrococcus jejuensis</name>
    <dbReference type="NCBI Taxonomy" id="399736"/>
    <lineage>
        <taxon>Bacteria</taxon>
        <taxon>Bacillati</taxon>
        <taxon>Actinomycetota</taxon>
        <taxon>Actinomycetes</taxon>
        <taxon>Micrococcales</taxon>
        <taxon>Microbacteriaceae</taxon>
        <taxon>Agrococcus</taxon>
    </lineage>
</organism>
<feature type="compositionally biased region" description="Low complexity" evidence="1">
    <location>
        <begin position="11"/>
        <end position="25"/>
    </location>
</feature>
<dbReference type="InterPro" id="IPR018960">
    <property type="entry name" value="DUF1990"/>
</dbReference>
<reference evidence="4" key="1">
    <citation type="submission" date="2016-10" db="EMBL/GenBank/DDBJ databases">
        <authorList>
            <person name="Varghese N."/>
            <person name="Submissions S."/>
        </authorList>
    </citation>
    <scope>NUCLEOTIDE SEQUENCE [LARGE SCALE GENOMIC DNA]</scope>
    <source>
        <strain evidence="4">DSM 22002</strain>
    </source>
</reference>
<dbReference type="AlphaFoldDB" id="A0A1G8C8C0"/>
<proteinExistence type="predicted"/>